<evidence type="ECO:0000313" key="2">
    <source>
        <dbReference type="Proteomes" id="UP000484015"/>
    </source>
</evidence>
<protein>
    <submittedName>
        <fullName evidence="1">Uncharacterized protein</fullName>
    </submittedName>
</protein>
<dbReference type="OrthoDB" id="8480792at2"/>
<dbReference type="EMBL" id="WNLA01000004">
    <property type="protein sequence ID" value="MTW02265.1"/>
    <property type="molecule type" value="Genomic_DNA"/>
</dbReference>
<gene>
    <name evidence="1" type="ORF">GM668_09180</name>
</gene>
<organism evidence="1 2">
    <name type="scientific">Pseudoduganella ginsengisoli</name>
    <dbReference type="NCBI Taxonomy" id="1462440"/>
    <lineage>
        <taxon>Bacteria</taxon>
        <taxon>Pseudomonadati</taxon>
        <taxon>Pseudomonadota</taxon>
        <taxon>Betaproteobacteria</taxon>
        <taxon>Burkholderiales</taxon>
        <taxon>Oxalobacteraceae</taxon>
        <taxon>Telluria group</taxon>
        <taxon>Pseudoduganella</taxon>
    </lineage>
</organism>
<dbReference type="Proteomes" id="UP000484015">
    <property type="component" value="Unassembled WGS sequence"/>
</dbReference>
<name>A0A6L6PXS1_9BURK</name>
<dbReference type="AlphaFoldDB" id="A0A6L6PXS1"/>
<proteinExistence type="predicted"/>
<accession>A0A6L6PXS1</accession>
<evidence type="ECO:0000313" key="1">
    <source>
        <dbReference type="EMBL" id="MTW02265.1"/>
    </source>
</evidence>
<reference evidence="1 2" key="1">
    <citation type="submission" date="2019-11" db="EMBL/GenBank/DDBJ databases">
        <title>Type strains purchased from KCTC, JCM and DSMZ.</title>
        <authorList>
            <person name="Lu H."/>
        </authorList>
    </citation>
    <scope>NUCLEOTIDE SEQUENCE [LARGE SCALE GENOMIC DNA]</scope>
    <source>
        <strain evidence="1 2">KCTC 42409</strain>
    </source>
</reference>
<keyword evidence="2" id="KW-1185">Reference proteome</keyword>
<comment type="caution">
    <text evidence="1">The sequence shown here is derived from an EMBL/GenBank/DDBJ whole genome shotgun (WGS) entry which is preliminary data.</text>
</comment>
<dbReference type="RefSeq" id="WP_155438651.1">
    <property type="nucleotide sequence ID" value="NZ_WNLA01000004.1"/>
</dbReference>
<sequence length="107" mass="11394">MDNYLLIRTGPNFRLGAGIDIAEEAAVFDALCGFLKQHALLAPSVVLPAGGWEGFELRAHDLTEEGLAVMKCGLDRWLTGQDKGKPASDVGVLEKCLAKVRKAAGTV</sequence>